<sequence>MATLAIVFLVVLLLNLIPAFAPPTWMVMSWIGFNIDHGRPLLSWRRPVKSPDEIAHGRIGR</sequence>
<evidence type="ECO:0000313" key="1">
    <source>
        <dbReference type="EMBL" id="PMS27688.1"/>
    </source>
</evidence>
<gene>
    <name evidence="1" type="ORF">C0Z19_03185</name>
</gene>
<dbReference type="RefSeq" id="WP_102608338.1">
    <property type="nucleotide sequence ID" value="NZ_CADIKD010000004.1"/>
</dbReference>
<reference evidence="1 2" key="1">
    <citation type="submission" date="2018-01" db="EMBL/GenBank/DDBJ databases">
        <title>Whole genome analyses suggest that Burkholderia sensu lato contains two further novel genera in the rhizoxinica-symbiotica group Mycetohabitans gen. nov., and Trinickia gen. nov.: implications for the evolution of diazotrophy and nodulation in the Burkholderiaceae.</title>
        <authorList>
            <person name="Estrada-de los Santos P."/>
            <person name="Palmer M."/>
            <person name="Chavez-Ramirez B."/>
            <person name="Beukes C."/>
            <person name="Steenkamp E.T."/>
            <person name="Hirsch A.M."/>
            <person name="Manyaka P."/>
            <person name="Maluk M."/>
            <person name="Lafos M."/>
            <person name="Crook M."/>
            <person name="Gross E."/>
            <person name="Simon M.F."/>
            <person name="Bueno dos Reis Junior F."/>
            <person name="Poole P.S."/>
            <person name="Venter S.N."/>
            <person name="James E.K."/>
        </authorList>
    </citation>
    <scope>NUCLEOTIDE SEQUENCE [LARGE SCALE GENOMIC DNA]</scope>
    <source>
        <strain evidence="1 2">GP25-8</strain>
    </source>
</reference>
<name>A0A2N7WE43_9BURK</name>
<dbReference type="EMBL" id="PNYB01000002">
    <property type="protein sequence ID" value="PMS27688.1"/>
    <property type="molecule type" value="Genomic_DNA"/>
</dbReference>
<dbReference type="AlphaFoldDB" id="A0A2N7WE43"/>
<organism evidence="1 2">
    <name type="scientific">Trinickia soli</name>
    <dbReference type="NCBI Taxonomy" id="380675"/>
    <lineage>
        <taxon>Bacteria</taxon>
        <taxon>Pseudomonadati</taxon>
        <taxon>Pseudomonadota</taxon>
        <taxon>Betaproteobacteria</taxon>
        <taxon>Burkholderiales</taxon>
        <taxon>Burkholderiaceae</taxon>
        <taxon>Trinickia</taxon>
    </lineage>
</organism>
<comment type="caution">
    <text evidence="1">The sequence shown here is derived from an EMBL/GenBank/DDBJ whole genome shotgun (WGS) entry which is preliminary data.</text>
</comment>
<dbReference type="Proteomes" id="UP000235347">
    <property type="component" value="Unassembled WGS sequence"/>
</dbReference>
<evidence type="ECO:0000313" key="2">
    <source>
        <dbReference type="Proteomes" id="UP000235347"/>
    </source>
</evidence>
<protein>
    <submittedName>
        <fullName evidence="1">Uncharacterized protein</fullName>
    </submittedName>
</protein>
<proteinExistence type="predicted"/>
<accession>A0A2N7WE43</accession>
<keyword evidence="2" id="KW-1185">Reference proteome</keyword>